<dbReference type="InterPro" id="IPR001173">
    <property type="entry name" value="Glyco_trans_2-like"/>
</dbReference>
<dbReference type="Pfam" id="PF00535">
    <property type="entry name" value="Glycos_transf_2"/>
    <property type="match status" value="1"/>
</dbReference>
<name>A0ABT4UHC9_9BACT</name>
<accession>A0ABT4UHC9</accession>
<gene>
    <name evidence="2" type="ORF">O3P16_05185</name>
</gene>
<protein>
    <submittedName>
        <fullName evidence="2">Glycosyltransferase family 2 protein</fullName>
    </submittedName>
</protein>
<dbReference type="PANTHER" id="PTHR22916:SF3">
    <property type="entry name" value="UDP-GLCNAC:BETAGAL BETA-1,3-N-ACETYLGLUCOSAMINYLTRANSFERASE-LIKE PROTEIN 1"/>
    <property type="match status" value="1"/>
</dbReference>
<dbReference type="Gene3D" id="3.90.550.10">
    <property type="entry name" value="Spore Coat Polysaccharide Biosynthesis Protein SpsA, Chain A"/>
    <property type="match status" value="1"/>
</dbReference>
<dbReference type="Proteomes" id="UP001210231">
    <property type="component" value="Unassembled WGS sequence"/>
</dbReference>
<sequence length="293" mass="34534">MDLVSICVPTYNGEVYLKEALDSVKSQTYSNIELIISDDQSSDNTLKIVEAFKDTVNFPVYIFHHTPAGIGANWNNTIEKANGKYIKFLFQDDVLFDDCIEQMMFYITKYQLKCIASTREIIYDPNNESQKNWVKGFGNLQQDLNLHFNSEKLAIINKSLFKHANFFQNPFNKIGEPVCLLFEKALYHEIGAFNTQLKQILDYEYWYRILKIYPIGLLNQPLVKFRLHSNQTTAVNNESNLDESKYYNDFLFNTLFWQLSKEQKQKMLLSKFRRFKRSVKNSFKSLLRIKYCN</sequence>
<comment type="caution">
    <text evidence="2">The sequence shown here is derived from an EMBL/GenBank/DDBJ whole genome shotgun (WGS) entry which is preliminary data.</text>
</comment>
<keyword evidence="3" id="KW-1185">Reference proteome</keyword>
<evidence type="ECO:0000259" key="1">
    <source>
        <dbReference type="Pfam" id="PF00535"/>
    </source>
</evidence>
<feature type="domain" description="Glycosyltransferase 2-like" evidence="1">
    <location>
        <begin position="5"/>
        <end position="162"/>
    </location>
</feature>
<dbReference type="InterPro" id="IPR029044">
    <property type="entry name" value="Nucleotide-diphossugar_trans"/>
</dbReference>
<organism evidence="2 3">
    <name type="scientific">Polluticaenibacter yanchengensis</name>
    <dbReference type="NCBI Taxonomy" id="3014562"/>
    <lineage>
        <taxon>Bacteria</taxon>
        <taxon>Pseudomonadati</taxon>
        <taxon>Bacteroidota</taxon>
        <taxon>Chitinophagia</taxon>
        <taxon>Chitinophagales</taxon>
        <taxon>Chitinophagaceae</taxon>
        <taxon>Polluticaenibacter</taxon>
    </lineage>
</organism>
<reference evidence="2 3" key="1">
    <citation type="submission" date="2022-12" db="EMBL/GenBank/DDBJ databases">
        <title>Chitinophagaceae gen. sp. nov., a new member of the family Chitinophagaceae, isolated from soil in a chemical factory.</title>
        <authorList>
            <person name="Ke Z."/>
        </authorList>
    </citation>
    <scope>NUCLEOTIDE SEQUENCE [LARGE SCALE GENOMIC DNA]</scope>
    <source>
        <strain evidence="2 3">LY-5</strain>
    </source>
</reference>
<evidence type="ECO:0000313" key="3">
    <source>
        <dbReference type="Proteomes" id="UP001210231"/>
    </source>
</evidence>
<dbReference type="SUPFAM" id="SSF53448">
    <property type="entry name" value="Nucleotide-diphospho-sugar transferases"/>
    <property type="match status" value="1"/>
</dbReference>
<dbReference type="EMBL" id="JAQGEF010000004">
    <property type="protein sequence ID" value="MDA3614190.1"/>
    <property type="molecule type" value="Genomic_DNA"/>
</dbReference>
<proteinExistence type="predicted"/>
<evidence type="ECO:0000313" key="2">
    <source>
        <dbReference type="EMBL" id="MDA3614190.1"/>
    </source>
</evidence>
<dbReference type="PANTHER" id="PTHR22916">
    <property type="entry name" value="GLYCOSYLTRANSFERASE"/>
    <property type="match status" value="1"/>
</dbReference>
<dbReference type="RefSeq" id="WP_407030513.1">
    <property type="nucleotide sequence ID" value="NZ_JAQGEF010000004.1"/>
</dbReference>